<dbReference type="Pfam" id="PF00664">
    <property type="entry name" value="ABC_membrane"/>
    <property type="match status" value="1"/>
</dbReference>
<keyword evidence="8" id="KW-1278">Translocase</keyword>
<evidence type="ECO:0000256" key="2">
    <source>
        <dbReference type="ARBA" id="ARBA00012191"/>
    </source>
</evidence>
<dbReference type="InterPro" id="IPR050173">
    <property type="entry name" value="ABC_transporter_C-like"/>
</dbReference>
<dbReference type="PANTHER" id="PTHR24223:SF330">
    <property type="entry name" value="ATP-BINDING CASSETTE SUB-FAMILY C MEMBER 10"/>
    <property type="match status" value="1"/>
</dbReference>
<protein>
    <recommendedName>
        <fullName evidence="2">ABC-type xenobiotic transporter</fullName>
        <ecNumber evidence="2">7.6.2.2</ecNumber>
    </recommendedName>
</protein>
<evidence type="ECO:0000256" key="3">
    <source>
        <dbReference type="ARBA" id="ARBA00022448"/>
    </source>
</evidence>
<dbReference type="InterPro" id="IPR011527">
    <property type="entry name" value="ABC1_TM_dom"/>
</dbReference>
<keyword evidence="9 12" id="KW-1133">Transmembrane helix</keyword>
<comment type="similarity">
    <text evidence="1">Belongs to the ABC transporter superfamily. ABCC family. Conjugate transporter (TC 3.A.1.208) subfamily.</text>
</comment>
<dbReference type="EC" id="7.6.2.2" evidence="2"/>
<feature type="transmembrane region" description="Helical" evidence="12">
    <location>
        <begin position="121"/>
        <end position="139"/>
    </location>
</feature>
<dbReference type="InterPro" id="IPR036640">
    <property type="entry name" value="ABC1_TM_sf"/>
</dbReference>
<keyword evidence="3" id="KW-0813">Transport</keyword>
<reference evidence="14" key="1">
    <citation type="submission" date="2018-02" db="EMBL/GenBank/DDBJ databases">
        <title>Rhizophora mucronata_Transcriptome.</title>
        <authorList>
            <person name="Meera S.P."/>
            <person name="Sreeshan A."/>
            <person name="Augustine A."/>
        </authorList>
    </citation>
    <scope>NUCLEOTIDE SEQUENCE</scope>
    <source>
        <tissue evidence="14">Leaf</tissue>
    </source>
</reference>
<sequence>MILVLAIVQRKAHRFHRINAIEKVALYLLPFLGACLSFVDMGLLFMKELHGDSVAYHVWLLRSSRLVLWTVIIISSNCSFFHAMLCERLLCLWWVVKSLLAIVHLYKIFVTMETWKCLQESSVVLLDIMFGISINLFRIKWTSSKHSSMEDLLLSAEVDIVEGCHGDPENAWSYWDLMTFKFVTSVMNCGVVKQLEFEDLLRLPSDLEPSTCHDKLLSCWQEQQNSSEPFLFKAISCAYGWPYLRLGLLKVVNDCIGFAGPLLLNKLIQFLQQGSVHWYGYLLALSLGLTSILKSFLDTQYTFHLAKMKLRLRSGIMTVIFQKCLCITLAERSRFSEGEIQTFMSVDADRTVNLCNSFHDMWSLPLQIGVALYLLYTQVKFAFLAGLAITILLIPVNKWISELIASATKKMMKQKDERIRRSGEILTHIRTIKMYGWEQIFSSWVMETRTLEVNHLATRKYLDAWCVFFWATTPTLFSLFTFGLFALMGYQLDAATVFTCLALFNNLISPLNSFPWVINGLIDAFISIRRLSTFLCCSEGKLELEPNISPSLFSNCHSDFVSEDMAIKMCDACCAWSSSDKKQWNLVLNSVTLCLPKGSLVAVIGEVGSGKSSLLCAILGEMQQISGLIWSSGSVAYVPQVPWIQSGTIRDNVLFGMPYDSERYKASILGIFSFLVCLTNPSRLLLCLFRVCFNIFTDLI</sequence>
<evidence type="ECO:0000256" key="1">
    <source>
        <dbReference type="ARBA" id="ARBA00009726"/>
    </source>
</evidence>
<organism evidence="14">
    <name type="scientific">Rhizophora mucronata</name>
    <name type="common">Asiatic mangrove</name>
    <dbReference type="NCBI Taxonomy" id="61149"/>
    <lineage>
        <taxon>Eukaryota</taxon>
        <taxon>Viridiplantae</taxon>
        <taxon>Streptophyta</taxon>
        <taxon>Embryophyta</taxon>
        <taxon>Tracheophyta</taxon>
        <taxon>Spermatophyta</taxon>
        <taxon>Magnoliopsida</taxon>
        <taxon>eudicotyledons</taxon>
        <taxon>Gunneridae</taxon>
        <taxon>Pentapetalae</taxon>
        <taxon>rosids</taxon>
        <taxon>fabids</taxon>
        <taxon>Malpighiales</taxon>
        <taxon>Rhizophoraceae</taxon>
        <taxon>Rhizophora</taxon>
    </lineage>
</organism>
<dbReference type="PANTHER" id="PTHR24223">
    <property type="entry name" value="ATP-BINDING CASSETTE SUB-FAMILY C"/>
    <property type="match status" value="1"/>
</dbReference>
<evidence type="ECO:0000256" key="6">
    <source>
        <dbReference type="ARBA" id="ARBA00022741"/>
    </source>
</evidence>
<evidence type="ECO:0000259" key="13">
    <source>
        <dbReference type="PROSITE" id="PS50929"/>
    </source>
</evidence>
<dbReference type="InterPro" id="IPR027417">
    <property type="entry name" value="P-loop_NTPase"/>
</dbReference>
<evidence type="ECO:0000256" key="9">
    <source>
        <dbReference type="ARBA" id="ARBA00022989"/>
    </source>
</evidence>
<feature type="transmembrane region" description="Helical" evidence="12">
    <location>
        <begin position="66"/>
        <end position="85"/>
    </location>
</feature>
<dbReference type="EMBL" id="GGEC01044669">
    <property type="protein sequence ID" value="MBX25153.1"/>
    <property type="molecule type" value="Transcribed_RNA"/>
</dbReference>
<name>A0A2P2M4N2_RHIMU</name>
<keyword evidence="10 12" id="KW-0472">Membrane</keyword>
<dbReference type="PROSITE" id="PS50929">
    <property type="entry name" value="ABC_TM1F"/>
    <property type="match status" value="1"/>
</dbReference>
<dbReference type="SUPFAM" id="SSF52540">
    <property type="entry name" value="P-loop containing nucleoside triphosphate hydrolases"/>
    <property type="match status" value="1"/>
</dbReference>
<feature type="transmembrane region" description="Helical" evidence="12">
    <location>
        <begin position="92"/>
        <end position="109"/>
    </location>
</feature>
<keyword evidence="4 12" id="KW-0812">Transmembrane</keyword>
<feature type="transmembrane region" description="Helical" evidence="12">
    <location>
        <begin position="278"/>
        <end position="297"/>
    </location>
</feature>
<dbReference type="SUPFAM" id="SSF90123">
    <property type="entry name" value="ABC transporter transmembrane region"/>
    <property type="match status" value="1"/>
</dbReference>
<dbReference type="AlphaFoldDB" id="A0A2P2M4N2"/>
<feature type="transmembrane region" description="Helical" evidence="12">
    <location>
        <begin position="370"/>
        <end position="394"/>
    </location>
</feature>
<dbReference type="GO" id="GO:0016887">
    <property type="term" value="F:ATP hydrolysis activity"/>
    <property type="evidence" value="ECO:0007669"/>
    <property type="project" value="InterPro"/>
</dbReference>
<evidence type="ECO:0000256" key="7">
    <source>
        <dbReference type="ARBA" id="ARBA00022840"/>
    </source>
</evidence>
<evidence type="ECO:0000313" key="14">
    <source>
        <dbReference type="EMBL" id="MBX25153.1"/>
    </source>
</evidence>
<proteinExistence type="inferred from homology"/>
<keyword evidence="6" id="KW-0547">Nucleotide-binding</keyword>
<evidence type="ECO:0000256" key="5">
    <source>
        <dbReference type="ARBA" id="ARBA00022737"/>
    </source>
</evidence>
<dbReference type="GO" id="GO:0005524">
    <property type="term" value="F:ATP binding"/>
    <property type="evidence" value="ECO:0007669"/>
    <property type="project" value="UniProtKB-KW"/>
</dbReference>
<evidence type="ECO:0000256" key="11">
    <source>
        <dbReference type="ARBA" id="ARBA00034018"/>
    </source>
</evidence>
<dbReference type="Gene3D" id="1.20.1560.10">
    <property type="entry name" value="ABC transporter type 1, transmembrane domain"/>
    <property type="match status" value="1"/>
</dbReference>
<evidence type="ECO:0000256" key="8">
    <source>
        <dbReference type="ARBA" id="ARBA00022967"/>
    </source>
</evidence>
<dbReference type="GO" id="GO:0016020">
    <property type="term" value="C:membrane"/>
    <property type="evidence" value="ECO:0007669"/>
    <property type="project" value="InterPro"/>
</dbReference>
<comment type="catalytic activity">
    <reaction evidence="11">
        <text>ATP + H2O + xenobioticSide 1 = ADP + phosphate + xenobioticSide 2.</text>
        <dbReference type="EC" id="7.6.2.2"/>
    </reaction>
</comment>
<evidence type="ECO:0000256" key="10">
    <source>
        <dbReference type="ARBA" id="ARBA00023136"/>
    </source>
</evidence>
<accession>A0A2P2M4N2</accession>
<evidence type="ECO:0000256" key="4">
    <source>
        <dbReference type="ARBA" id="ARBA00022692"/>
    </source>
</evidence>
<keyword evidence="7" id="KW-0067">ATP-binding</keyword>
<feature type="transmembrane region" description="Helical" evidence="12">
    <location>
        <begin position="467"/>
        <end position="490"/>
    </location>
</feature>
<dbReference type="CDD" id="cd18598">
    <property type="entry name" value="ABC_6TM_MRP7_D1_like"/>
    <property type="match status" value="1"/>
</dbReference>
<dbReference type="FunFam" id="1.20.1560.10:FF:000037">
    <property type="entry name" value="ATP-binding cassette subfamily C member 10"/>
    <property type="match status" value="1"/>
</dbReference>
<dbReference type="InterPro" id="IPR003439">
    <property type="entry name" value="ABC_transporter-like_ATP-bd"/>
</dbReference>
<keyword evidence="5" id="KW-0677">Repeat</keyword>
<feature type="transmembrane region" description="Helical" evidence="12">
    <location>
        <begin position="24"/>
        <end position="46"/>
    </location>
</feature>
<evidence type="ECO:0000256" key="12">
    <source>
        <dbReference type="SAM" id="Phobius"/>
    </source>
</evidence>
<feature type="domain" description="ABC transmembrane type-1" evidence="13">
    <location>
        <begin position="248"/>
        <end position="523"/>
    </location>
</feature>
<dbReference type="GO" id="GO:0008559">
    <property type="term" value="F:ABC-type xenobiotic transporter activity"/>
    <property type="evidence" value="ECO:0007669"/>
    <property type="project" value="UniProtKB-EC"/>
</dbReference>
<dbReference type="Pfam" id="PF00005">
    <property type="entry name" value="ABC_tran"/>
    <property type="match status" value="1"/>
</dbReference>
<dbReference type="Gene3D" id="3.40.50.300">
    <property type="entry name" value="P-loop containing nucleotide triphosphate hydrolases"/>
    <property type="match status" value="1"/>
</dbReference>